<gene>
    <name evidence="1" type="ORF">CH371_11620</name>
</gene>
<dbReference type="Proteomes" id="UP000231912">
    <property type="component" value="Unassembled WGS sequence"/>
</dbReference>
<dbReference type="AlphaFoldDB" id="A0A2M9ZAY8"/>
<proteinExistence type="predicted"/>
<evidence type="ECO:0000313" key="2">
    <source>
        <dbReference type="Proteomes" id="UP000231912"/>
    </source>
</evidence>
<dbReference type="EMBL" id="NPDT01000004">
    <property type="protein sequence ID" value="PJZ65578.1"/>
    <property type="molecule type" value="Genomic_DNA"/>
</dbReference>
<accession>A0A2M9ZAY8</accession>
<name>A0A2M9ZAY8_9LEPT</name>
<organism evidence="1 2">
    <name type="scientific">Leptospira wolffii</name>
    <dbReference type="NCBI Taxonomy" id="409998"/>
    <lineage>
        <taxon>Bacteria</taxon>
        <taxon>Pseudomonadati</taxon>
        <taxon>Spirochaetota</taxon>
        <taxon>Spirochaetia</taxon>
        <taxon>Leptospirales</taxon>
        <taxon>Leptospiraceae</taxon>
        <taxon>Leptospira</taxon>
    </lineage>
</organism>
<comment type="caution">
    <text evidence="1">The sequence shown here is derived from an EMBL/GenBank/DDBJ whole genome shotgun (WGS) entry which is preliminary data.</text>
</comment>
<evidence type="ECO:0000313" key="1">
    <source>
        <dbReference type="EMBL" id="PJZ65578.1"/>
    </source>
</evidence>
<protein>
    <submittedName>
        <fullName evidence="1">Uncharacterized protein</fullName>
    </submittedName>
</protein>
<sequence length="78" mass="8952">MNFLSMAAQSVRQIDTIALKVLRMVGTPSTLSIPPKNAKIDRKAKNSHYSLFYSFIFFWKKPTGGKKSCKKYFTFKVI</sequence>
<reference evidence="1 2" key="1">
    <citation type="submission" date="2017-07" db="EMBL/GenBank/DDBJ databases">
        <title>Leptospira spp. isolated from tropical soils.</title>
        <authorList>
            <person name="Thibeaux R."/>
            <person name="Iraola G."/>
            <person name="Ferres I."/>
            <person name="Bierque E."/>
            <person name="Girault D."/>
            <person name="Soupe-Gilbert M.-E."/>
            <person name="Picardeau M."/>
            <person name="Goarant C."/>
        </authorList>
    </citation>
    <scope>NUCLEOTIDE SEQUENCE [LARGE SCALE GENOMIC DNA]</scope>
    <source>
        <strain evidence="1 2">FH2-C-A2</strain>
    </source>
</reference>